<gene>
    <name evidence="3" type="ORF">HGP29_21510</name>
</gene>
<evidence type="ECO:0000256" key="2">
    <source>
        <dbReference type="RuleBase" id="RU361163"/>
    </source>
</evidence>
<dbReference type="Proteomes" id="UP000585050">
    <property type="component" value="Unassembled WGS sequence"/>
</dbReference>
<protein>
    <recommendedName>
        <fullName evidence="5">Glycosyl hydrolase family 12</fullName>
    </recommendedName>
</protein>
<dbReference type="GO" id="GO:0000272">
    <property type="term" value="P:polysaccharide catabolic process"/>
    <property type="evidence" value="ECO:0007669"/>
    <property type="project" value="UniProtKB-KW"/>
</dbReference>
<keyword evidence="4" id="KW-1185">Reference proteome</keyword>
<dbReference type="InterPro" id="IPR013320">
    <property type="entry name" value="ConA-like_dom_sf"/>
</dbReference>
<keyword evidence="2" id="KW-0624">Polysaccharide degradation</keyword>
<dbReference type="Pfam" id="PF01670">
    <property type="entry name" value="Glyco_hydro_12"/>
    <property type="match status" value="1"/>
</dbReference>
<keyword evidence="2" id="KW-0119">Carbohydrate metabolism</keyword>
<dbReference type="PANTHER" id="PTHR34002">
    <property type="entry name" value="BLR1656 PROTEIN"/>
    <property type="match status" value="1"/>
</dbReference>
<keyword evidence="2" id="KW-0326">Glycosidase</keyword>
<comment type="similarity">
    <text evidence="1 2">Belongs to the glycosyl hydrolase 12 (cellulase H) family.</text>
</comment>
<keyword evidence="2" id="KW-0378">Hydrolase</keyword>
<evidence type="ECO:0000313" key="3">
    <source>
        <dbReference type="EMBL" id="NLR93793.1"/>
    </source>
</evidence>
<sequence>MYRAIVVFSLILFFLNACKKEEVNDLLLPKSDQAELLELELVYNQEIFLSTITDSIVSLNHLFPYEADEVGINKISVSTMATVNTTEGDEFSFQESPISIKVTAENGENVKLYSLNLEKDTIPNYADLLFNQFTDSDCDIYATIAVDDLIIENNAWNAGNLPNNSYSQCIYAYDKNDLSIVGWEWQYPDNAYGVNAYPQLIYGWKPWQTASSTTALPKKIEDISTLKVNYEVEVTRNDGDYNLAFDNWINSSAEVTPQNILFEFMIWEDDHQLVPFGDFQENVTTTNGTYKFFMGEPDWEPEGSNWTYLAFQRTQKRSKGTVDIDELLSYLVNKGIVSSNSYFTSVELGNEIGNSTGKTVIKHFEVEIN</sequence>
<organism evidence="3 4">
    <name type="scientific">Flammeovirga agarivorans</name>
    <dbReference type="NCBI Taxonomy" id="2726742"/>
    <lineage>
        <taxon>Bacteria</taxon>
        <taxon>Pseudomonadati</taxon>
        <taxon>Bacteroidota</taxon>
        <taxon>Cytophagia</taxon>
        <taxon>Cytophagales</taxon>
        <taxon>Flammeovirgaceae</taxon>
        <taxon>Flammeovirga</taxon>
    </lineage>
</organism>
<evidence type="ECO:0000256" key="1">
    <source>
        <dbReference type="ARBA" id="ARBA00005519"/>
    </source>
</evidence>
<dbReference type="SUPFAM" id="SSF49899">
    <property type="entry name" value="Concanavalin A-like lectins/glucanases"/>
    <property type="match status" value="1"/>
</dbReference>
<dbReference type="AlphaFoldDB" id="A0A7X8SP35"/>
<evidence type="ECO:0008006" key="5">
    <source>
        <dbReference type="Google" id="ProtNLM"/>
    </source>
</evidence>
<accession>A0A7X8SP35</accession>
<dbReference type="EMBL" id="JABAIL010000008">
    <property type="protein sequence ID" value="NLR93793.1"/>
    <property type="molecule type" value="Genomic_DNA"/>
</dbReference>
<dbReference type="InterPro" id="IPR002594">
    <property type="entry name" value="GH12"/>
</dbReference>
<dbReference type="RefSeq" id="WP_168884506.1">
    <property type="nucleotide sequence ID" value="NZ_JABAIL010000008.1"/>
</dbReference>
<reference evidence="3 4" key="1">
    <citation type="submission" date="2020-04" db="EMBL/GenBank/DDBJ databases">
        <title>Flammeovirga sp. SR4, a novel species isolated from seawater.</title>
        <authorList>
            <person name="Wang X."/>
        </authorList>
    </citation>
    <scope>NUCLEOTIDE SEQUENCE [LARGE SCALE GENOMIC DNA]</scope>
    <source>
        <strain evidence="3 4">SR4</strain>
    </source>
</reference>
<comment type="caution">
    <text evidence="3">The sequence shown here is derived from an EMBL/GenBank/DDBJ whole genome shotgun (WGS) entry which is preliminary data.</text>
</comment>
<dbReference type="InterPro" id="IPR013319">
    <property type="entry name" value="GH11/12"/>
</dbReference>
<name>A0A7X8SP35_9BACT</name>
<evidence type="ECO:0000313" key="4">
    <source>
        <dbReference type="Proteomes" id="UP000585050"/>
    </source>
</evidence>
<proteinExistence type="inferred from homology"/>
<dbReference type="Gene3D" id="2.60.120.180">
    <property type="match status" value="1"/>
</dbReference>
<dbReference type="PANTHER" id="PTHR34002:SF9">
    <property type="entry name" value="XYLOGLUCAN-SPECIFIC ENDO-BETA-1,4-GLUCANASE A"/>
    <property type="match status" value="1"/>
</dbReference>
<dbReference type="GO" id="GO:0008810">
    <property type="term" value="F:cellulase activity"/>
    <property type="evidence" value="ECO:0007669"/>
    <property type="project" value="InterPro"/>
</dbReference>